<comment type="caution">
    <text evidence="2">The sequence shown here is derived from an EMBL/GenBank/DDBJ whole genome shotgun (WGS) entry which is preliminary data.</text>
</comment>
<gene>
    <name evidence="2" type="ORF">CHH67_24730</name>
</gene>
<evidence type="ECO:0000256" key="1">
    <source>
        <dbReference type="SAM" id="MobiDB-lite"/>
    </source>
</evidence>
<organism evidence="2 3">
    <name type="scientific">Paenibacillus campinasensis</name>
    <dbReference type="NCBI Taxonomy" id="66347"/>
    <lineage>
        <taxon>Bacteria</taxon>
        <taxon>Bacillati</taxon>
        <taxon>Bacillota</taxon>
        <taxon>Bacilli</taxon>
        <taxon>Bacillales</taxon>
        <taxon>Paenibacillaceae</taxon>
        <taxon>Paenibacillus</taxon>
    </lineage>
</organism>
<dbReference type="Pfam" id="PF18555">
    <property type="entry name" value="MobL"/>
    <property type="match status" value="1"/>
</dbReference>
<dbReference type="RefSeq" id="WP_095268034.1">
    <property type="nucleotide sequence ID" value="NZ_NPBY01000108.1"/>
</dbReference>
<dbReference type="InterPro" id="IPR048102">
    <property type="entry name" value="MobP3"/>
</dbReference>
<dbReference type="AlphaFoldDB" id="A0A268EE02"/>
<accession>A0A268EE02</accession>
<dbReference type="InterPro" id="IPR041073">
    <property type="entry name" value="MobL"/>
</dbReference>
<dbReference type="NCBIfam" id="NF041499">
    <property type="entry name" value="MobP3"/>
    <property type="match status" value="1"/>
</dbReference>
<protein>
    <submittedName>
        <fullName evidence="2">Uncharacterized protein</fullName>
    </submittedName>
</protein>
<evidence type="ECO:0000313" key="2">
    <source>
        <dbReference type="EMBL" id="PAD71354.1"/>
    </source>
</evidence>
<sequence>MAAYTSFAEEHARFSSPVIFKMRFYTPDKDSNITQSKNAAHIGYIGTRPGTDLGETESYKEGLDWDKELEREISHSADPGTAAGHVKYADERPGSHGLFSFSDEKPDLKEIQNELLEHRGIVWRMVLSLKEEDAQRLGYLDRSKWEDTIRAAIPDAAAKMRIKETNLKWVGAFHQEKGHPHVHIVMWEKNPVIRRGVVHEKLLEDIKRTFCREMFAEERMLLNQEKTSMRELMRNLSKDELGDVVQIMREVRELQKDVNLELNSIGIPQSSIPPKLYSDRQEEIATRIQQISDLLPDRGRIAFKFMPDNVKKEISETSSYILNSPSFHEAMSRYNSAVEKMVRQYSTKEEDIQKAKANAYQDLENRVSQIVLQAAVESKKNVYLHVVPERAREVIEHFSNAMGRPNDNFAERVIANSFRSLRDLGINLDKQMHILSKWSEKADLQLPIQQLRTIVYEVNHEPPSYRHDKEATIAARVLLQSGTMTKKDLMDFLNHQNYSREESAKIIRQAEKGIAESPYLVISEEQWKNLTRTLGVKADYPWEQKTEQIAIQDMKNKVISTFRNAVHDGQNAGYTAFCMTVALKQLQVEPAFIRDVMHDFANRNGIAGIERILNKVEQAETSFLRKDTWVQINEKLQTNLEYPWVNQRVMKLDEEKLSRAIKVFIESTPAVSSVEEMNVVANQYAAVLRNTKDSEKSVKQAVIELFSRSKELPKEYLNHLEINEKRTGDLASLSKLTGDQDYVNKTISDFTKVLLAAGLPLHDVQNMILDWNERSGLNKDPKYIEKLTQSVEKQFKEQATWGRPPVLNKTEFRNLNDTLHTNAPYMWASDKEIRGRSQYKEPSLNIANKLWKSFWNSLEEERLRNHASGELLKRQNQKRMERIAERERD</sequence>
<dbReference type="OrthoDB" id="1775746at2"/>
<dbReference type="EMBL" id="NPBY01000108">
    <property type="protein sequence ID" value="PAD71354.1"/>
    <property type="molecule type" value="Genomic_DNA"/>
</dbReference>
<proteinExistence type="predicted"/>
<dbReference type="Proteomes" id="UP000215596">
    <property type="component" value="Unassembled WGS sequence"/>
</dbReference>
<feature type="compositionally biased region" description="Basic and acidic residues" evidence="1">
    <location>
        <begin position="878"/>
        <end position="889"/>
    </location>
</feature>
<reference evidence="2 3" key="1">
    <citation type="submission" date="2017-07" db="EMBL/GenBank/DDBJ databases">
        <title>Isolation and whole genome analysis of endospore-forming bacteria from heroin.</title>
        <authorList>
            <person name="Kalinowski J."/>
            <person name="Ahrens B."/>
            <person name="Al-Dilaimi A."/>
            <person name="Winkler A."/>
            <person name="Wibberg D."/>
            <person name="Schleenbecker U."/>
            <person name="Ruckert C."/>
            <person name="Wolfel R."/>
            <person name="Grass G."/>
        </authorList>
    </citation>
    <scope>NUCLEOTIDE SEQUENCE [LARGE SCALE GENOMIC DNA]</scope>
    <source>
        <strain evidence="2 3">7537-G1</strain>
    </source>
</reference>
<feature type="region of interest" description="Disordered" evidence="1">
    <location>
        <begin position="867"/>
        <end position="889"/>
    </location>
</feature>
<name>A0A268EE02_9BACL</name>
<evidence type="ECO:0000313" key="3">
    <source>
        <dbReference type="Proteomes" id="UP000215596"/>
    </source>
</evidence>